<dbReference type="GO" id="GO:0003676">
    <property type="term" value="F:nucleic acid binding"/>
    <property type="evidence" value="ECO:0007669"/>
    <property type="project" value="InterPro"/>
</dbReference>
<dbReference type="GO" id="GO:0008855">
    <property type="term" value="F:exodeoxyribonuclease VII activity"/>
    <property type="evidence" value="ECO:0007669"/>
    <property type="project" value="UniProtKB-EC"/>
</dbReference>
<accession>A0B8R3</accession>
<proteinExistence type="inferred from homology"/>
<keyword evidence="4" id="KW-0269">Exonuclease</keyword>
<evidence type="ECO:0000259" key="6">
    <source>
        <dbReference type="Pfam" id="PF13742"/>
    </source>
</evidence>
<evidence type="ECO:0000313" key="7">
    <source>
        <dbReference type="EMBL" id="ABK15087.1"/>
    </source>
</evidence>
<keyword evidence="2" id="KW-0540">Nuclease</keyword>
<feature type="domain" description="OB-fold nucleic acid binding" evidence="6">
    <location>
        <begin position="5"/>
        <end position="99"/>
    </location>
</feature>
<sequence>MVYTYSVSELCTRIQERITGDVRLHDVWACGELSNVVNHSSGHRYFTLKDSEAQISCVMFKRHAEELDFVLRNGMNVRVFGDVGFYKGRGNVQLQVRSISPDTGIGRSAMELESLRRRLTAEGLFSPERKRPLPRYPERIGIVTSMDGAALRDVIRSLGRYPARIILSPATVQGDAAAQSMISALRALRGRADVIILCRGGGSAEDLSPFNDVHLARAIAESDAPVISAVGHEVDVTVADLVADARASTPTAAAKLAVPDVREIEQLLRNMEDQMTWAIDSHLERIRSRLDYLSRGIEARKMYAILEMRKLRLRDISRRLLDAERSIVDSRARRLEIARARLDSASPLAVLSRGYTMVVGSAGVVCHAVDLAVGEEIRLVFSDGEACCNVNKIEIKPR</sequence>
<dbReference type="InterPro" id="IPR025824">
    <property type="entry name" value="OB-fold_nuc-bd_dom"/>
</dbReference>
<dbReference type="Proteomes" id="UP000000674">
    <property type="component" value="Chromosome"/>
</dbReference>
<dbReference type="EMBL" id="CP000477">
    <property type="protein sequence ID" value="ABK15087.1"/>
    <property type="molecule type" value="Genomic_DNA"/>
</dbReference>
<evidence type="ECO:0000256" key="1">
    <source>
        <dbReference type="ARBA" id="ARBA00022490"/>
    </source>
</evidence>
<dbReference type="GeneID" id="4462176"/>
<dbReference type="KEGG" id="mtp:Mthe_1309"/>
<dbReference type="AlphaFoldDB" id="A0B8R3"/>
<protein>
    <submittedName>
        <fullName evidence="7">Exodeoxyribonuclease VII large subunit</fullName>
        <ecNumber evidence="7">3.1.11.6</ecNumber>
    </submittedName>
</protein>
<dbReference type="GO" id="GO:0006308">
    <property type="term" value="P:DNA catabolic process"/>
    <property type="evidence" value="ECO:0007669"/>
    <property type="project" value="InterPro"/>
</dbReference>
<keyword evidence="1" id="KW-0963">Cytoplasm</keyword>
<dbReference type="PANTHER" id="PTHR30008">
    <property type="entry name" value="EXODEOXYRIBONUCLEASE 7 LARGE SUBUNIT"/>
    <property type="match status" value="1"/>
</dbReference>
<dbReference type="GO" id="GO:0009318">
    <property type="term" value="C:exodeoxyribonuclease VII complex"/>
    <property type="evidence" value="ECO:0007669"/>
    <property type="project" value="InterPro"/>
</dbReference>
<dbReference type="InterPro" id="IPR003753">
    <property type="entry name" value="Exonuc_VII_L"/>
</dbReference>
<dbReference type="InterPro" id="IPR012340">
    <property type="entry name" value="NA-bd_OB-fold"/>
</dbReference>
<evidence type="ECO:0000259" key="5">
    <source>
        <dbReference type="Pfam" id="PF02601"/>
    </source>
</evidence>
<dbReference type="STRING" id="349307.Mthe_1309"/>
<dbReference type="OrthoDB" id="60263at2157"/>
<dbReference type="PANTHER" id="PTHR30008:SF0">
    <property type="entry name" value="EXODEOXYRIBONUCLEASE 7 LARGE SUBUNIT"/>
    <property type="match status" value="1"/>
</dbReference>
<evidence type="ECO:0000256" key="2">
    <source>
        <dbReference type="ARBA" id="ARBA00022722"/>
    </source>
</evidence>
<organism evidence="7 8">
    <name type="scientific">Methanothrix thermoacetophila (strain DSM 6194 / JCM 14653 / NBRC 101360 / PT)</name>
    <name type="common">Methanosaeta thermophila</name>
    <dbReference type="NCBI Taxonomy" id="349307"/>
    <lineage>
        <taxon>Archaea</taxon>
        <taxon>Methanobacteriati</taxon>
        <taxon>Methanobacteriota</taxon>
        <taxon>Stenosarchaea group</taxon>
        <taxon>Methanomicrobia</taxon>
        <taxon>Methanotrichales</taxon>
        <taxon>Methanotrichaceae</taxon>
        <taxon>Methanothrix</taxon>
    </lineage>
</organism>
<dbReference type="Pfam" id="PF02601">
    <property type="entry name" value="Exonuc_VII_L"/>
    <property type="match status" value="1"/>
</dbReference>
<dbReference type="NCBIfam" id="TIGR00237">
    <property type="entry name" value="xseA"/>
    <property type="match status" value="1"/>
</dbReference>
<dbReference type="Pfam" id="PF13742">
    <property type="entry name" value="tRNA_anti_2"/>
    <property type="match status" value="1"/>
</dbReference>
<dbReference type="EC" id="3.1.11.6" evidence="7"/>
<name>A0B8R3_METTP</name>
<keyword evidence="3 7" id="KW-0378">Hydrolase</keyword>
<evidence type="ECO:0000256" key="3">
    <source>
        <dbReference type="ARBA" id="ARBA00022801"/>
    </source>
</evidence>
<dbReference type="HOGENOM" id="CLU_023625_2_0_2"/>
<keyword evidence="8" id="KW-1185">Reference proteome</keyword>
<dbReference type="HAMAP" id="MF_00378">
    <property type="entry name" value="Exonuc_7_L"/>
    <property type="match status" value="1"/>
</dbReference>
<dbReference type="CDD" id="cd04489">
    <property type="entry name" value="ExoVII_LU_OBF"/>
    <property type="match status" value="1"/>
</dbReference>
<dbReference type="InterPro" id="IPR020579">
    <property type="entry name" value="Exonuc_VII_lsu_C"/>
</dbReference>
<reference evidence="7 8" key="1">
    <citation type="submission" date="2006-10" db="EMBL/GenBank/DDBJ databases">
        <title>Complete sequence of Methanosaeta thermophila PT.</title>
        <authorList>
            <consortium name="US DOE Joint Genome Institute"/>
            <person name="Copeland A."/>
            <person name="Lucas S."/>
            <person name="Lapidus A."/>
            <person name="Barry K."/>
            <person name="Detter J.C."/>
            <person name="Glavina del Rio T."/>
            <person name="Hammon N."/>
            <person name="Israni S."/>
            <person name="Pitluck S."/>
            <person name="Chain P."/>
            <person name="Malfatti S."/>
            <person name="Shin M."/>
            <person name="Vergez L."/>
            <person name="Schmutz J."/>
            <person name="Larimer F."/>
            <person name="Land M."/>
            <person name="Hauser L."/>
            <person name="Kyrpides N."/>
            <person name="Kim E."/>
            <person name="Smith K.S."/>
            <person name="Ingram-Smith C."/>
            <person name="Richardson P."/>
        </authorList>
    </citation>
    <scope>NUCLEOTIDE SEQUENCE [LARGE SCALE GENOMIC DNA]</scope>
    <source>
        <strain evidence="8">DSM 6194 / JCM 14653 / NBRC 101360 / PT</strain>
    </source>
</reference>
<evidence type="ECO:0000313" key="8">
    <source>
        <dbReference type="Proteomes" id="UP000000674"/>
    </source>
</evidence>
<evidence type="ECO:0000256" key="4">
    <source>
        <dbReference type="ARBA" id="ARBA00022839"/>
    </source>
</evidence>
<dbReference type="RefSeq" id="WP_011696479.1">
    <property type="nucleotide sequence ID" value="NC_008553.1"/>
</dbReference>
<feature type="domain" description="Exonuclease VII large subunit C-terminal" evidence="5">
    <location>
        <begin position="124"/>
        <end position="335"/>
    </location>
</feature>
<gene>
    <name evidence="7" type="ordered locus">Mthe_1309</name>
</gene>
<dbReference type="Gene3D" id="2.40.50.140">
    <property type="entry name" value="Nucleic acid-binding proteins"/>
    <property type="match status" value="1"/>
</dbReference>